<evidence type="ECO:0000313" key="1">
    <source>
        <dbReference type="EMBL" id="KAD7478293.1"/>
    </source>
</evidence>
<gene>
    <name evidence="1" type="ORF">E3N88_01429</name>
</gene>
<sequence length="105" mass="12262">MHLKKVDHSKLKELEGLPVEKLKISWATTKNFVDCGIFVMRHMEMFNANYARSWDCGFPMDERAKKMKCGLLRKKYTCKMLTSDVNIYKDRVIKEVIELDGATTN</sequence>
<dbReference type="Gene3D" id="3.40.395.10">
    <property type="entry name" value="Adenoviral Proteinase, Chain A"/>
    <property type="match status" value="1"/>
</dbReference>
<dbReference type="EMBL" id="SZYD01000001">
    <property type="protein sequence ID" value="KAD7478293.1"/>
    <property type="molecule type" value="Genomic_DNA"/>
</dbReference>
<accession>A0A5N6Q1K4</accession>
<evidence type="ECO:0008006" key="3">
    <source>
        <dbReference type="Google" id="ProtNLM"/>
    </source>
</evidence>
<dbReference type="Proteomes" id="UP000326396">
    <property type="component" value="Linkage Group LG1"/>
</dbReference>
<keyword evidence="2" id="KW-1185">Reference proteome</keyword>
<evidence type="ECO:0000313" key="2">
    <source>
        <dbReference type="Proteomes" id="UP000326396"/>
    </source>
</evidence>
<dbReference type="AlphaFoldDB" id="A0A5N6Q1K4"/>
<name>A0A5N6Q1K4_9ASTR</name>
<reference evidence="1 2" key="1">
    <citation type="submission" date="2019-05" db="EMBL/GenBank/DDBJ databases">
        <title>Mikania micrantha, genome provides insights into the molecular mechanism of rapid growth.</title>
        <authorList>
            <person name="Liu B."/>
        </authorList>
    </citation>
    <scope>NUCLEOTIDE SEQUENCE [LARGE SCALE GENOMIC DNA]</scope>
    <source>
        <strain evidence="1">NLD-2019</strain>
        <tissue evidence="1">Leaf</tissue>
    </source>
</reference>
<protein>
    <recommendedName>
        <fullName evidence="3">Ubiquitin-like protease family profile domain-containing protein</fullName>
    </recommendedName>
</protein>
<comment type="caution">
    <text evidence="1">The sequence shown here is derived from an EMBL/GenBank/DDBJ whole genome shotgun (WGS) entry which is preliminary data.</text>
</comment>
<proteinExistence type="predicted"/>
<dbReference type="OrthoDB" id="1746513at2759"/>
<organism evidence="1 2">
    <name type="scientific">Mikania micrantha</name>
    <name type="common">bitter vine</name>
    <dbReference type="NCBI Taxonomy" id="192012"/>
    <lineage>
        <taxon>Eukaryota</taxon>
        <taxon>Viridiplantae</taxon>
        <taxon>Streptophyta</taxon>
        <taxon>Embryophyta</taxon>
        <taxon>Tracheophyta</taxon>
        <taxon>Spermatophyta</taxon>
        <taxon>Magnoliopsida</taxon>
        <taxon>eudicotyledons</taxon>
        <taxon>Gunneridae</taxon>
        <taxon>Pentapetalae</taxon>
        <taxon>asterids</taxon>
        <taxon>campanulids</taxon>
        <taxon>Asterales</taxon>
        <taxon>Asteraceae</taxon>
        <taxon>Asteroideae</taxon>
        <taxon>Heliantheae alliance</taxon>
        <taxon>Eupatorieae</taxon>
        <taxon>Mikania</taxon>
    </lineage>
</organism>